<protein>
    <submittedName>
        <fullName evidence="2">IS630 family transposase</fullName>
    </submittedName>
</protein>
<dbReference type="Gene3D" id="1.10.10.10">
    <property type="entry name" value="Winged helix-like DNA-binding domain superfamily/Winged helix DNA-binding domain"/>
    <property type="match status" value="1"/>
</dbReference>
<dbReference type="Pfam" id="PF13384">
    <property type="entry name" value="HTH_23"/>
    <property type="match status" value="1"/>
</dbReference>
<reference evidence="2 3" key="1">
    <citation type="submission" date="2022-05" db="EMBL/GenBank/DDBJ databases">
        <title>Microbulbifer sp. nov., isolated from sponge.</title>
        <authorList>
            <person name="Gao L."/>
        </authorList>
    </citation>
    <scope>NUCLEOTIDE SEQUENCE [LARGE SCALE GENOMIC DNA]</scope>
    <source>
        <strain evidence="2 3">MI-G</strain>
    </source>
</reference>
<proteinExistence type="predicted"/>
<accession>A0ABY9EC65</accession>
<organism evidence="2 3">
    <name type="scientific">Microbulbifer spongiae</name>
    <dbReference type="NCBI Taxonomy" id="2944933"/>
    <lineage>
        <taxon>Bacteria</taxon>
        <taxon>Pseudomonadati</taxon>
        <taxon>Pseudomonadota</taxon>
        <taxon>Gammaproteobacteria</taxon>
        <taxon>Cellvibrionales</taxon>
        <taxon>Microbulbiferaceae</taxon>
        <taxon>Microbulbifer</taxon>
    </lineage>
</organism>
<dbReference type="Proteomes" id="UP001321520">
    <property type="component" value="Chromosome"/>
</dbReference>
<dbReference type="EMBL" id="CP098023">
    <property type="protein sequence ID" value="WKD49069.1"/>
    <property type="molecule type" value="Genomic_DNA"/>
</dbReference>
<dbReference type="InterPro" id="IPR036388">
    <property type="entry name" value="WH-like_DNA-bd_sf"/>
</dbReference>
<dbReference type="InterPro" id="IPR047655">
    <property type="entry name" value="Transpos_IS630-like"/>
</dbReference>
<sequence length="210" mass="24283">MRILKKEDARTLPSAAKEEKRKQAIRLRQEGYSYKEIADMVGVHFETVGKWYRAYSARGFEGISAKQLGRKPGAGRLLTQEQEAKIEKLIVDKSPNQMKLAYALWTRRAVQQLIKQEFNIQIAIRTVGDLLARLGLTPQKPIKQICETNQYQVKNWLEKDYPKTQNIKQEGNTKIYWSDEADVVSDSQQRRGYTSQSRKFVTVFNAKSIL</sequence>
<gene>
    <name evidence="2" type="ORF">M8T91_14360</name>
</gene>
<feature type="domain" description="Winged helix-turn helix" evidence="1">
    <location>
        <begin position="103"/>
        <end position="159"/>
    </location>
</feature>
<dbReference type="NCBIfam" id="NF033545">
    <property type="entry name" value="transpos_IS630"/>
    <property type="match status" value="1"/>
</dbReference>
<dbReference type="InterPro" id="IPR009057">
    <property type="entry name" value="Homeodomain-like_sf"/>
</dbReference>
<keyword evidence="3" id="KW-1185">Reference proteome</keyword>
<dbReference type="InterPro" id="IPR025959">
    <property type="entry name" value="Winged_HTH_dom"/>
</dbReference>
<name>A0ABY9EC65_9GAMM</name>
<evidence type="ECO:0000313" key="3">
    <source>
        <dbReference type="Proteomes" id="UP001321520"/>
    </source>
</evidence>
<dbReference type="SUPFAM" id="SSF46689">
    <property type="entry name" value="Homeodomain-like"/>
    <property type="match status" value="1"/>
</dbReference>
<dbReference type="RefSeq" id="WP_301414855.1">
    <property type="nucleotide sequence ID" value="NZ_CP098023.1"/>
</dbReference>
<evidence type="ECO:0000313" key="2">
    <source>
        <dbReference type="EMBL" id="WKD49069.1"/>
    </source>
</evidence>
<evidence type="ECO:0000259" key="1">
    <source>
        <dbReference type="Pfam" id="PF13592"/>
    </source>
</evidence>
<dbReference type="Pfam" id="PF13592">
    <property type="entry name" value="HTH_33"/>
    <property type="match status" value="1"/>
</dbReference>